<reference evidence="8" key="2">
    <citation type="submission" date="2021-04" db="EMBL/GenBank/DDBJ databases">
        <authorList>
            <person name="Gilroy R."/>
        </authorList>
    </citation>
    <scope>NUCLEOTIDE SEQUENCE</scope>
    <source>
        <strain evidence="8">1345</strain>
    </source>
</reference>
<dbReference type="HAMAP" id="MF_00109">
    <property type="entry name" value="Shikimate_kinase"/>
    <property type="match status" value="1"/>
</dbReference>
<protein>
    <recommendedName>
        <fullName evidence="7">Shikimate kinase</fullName>
        <shortName evidence="7">SK</shortName>
        <ecNumber evidence="7">2.7.1.71</ecNumber>
    </recommendedName>
</protein>
<feature type="binding site" evidence="7">
    <location>
        <position position="116"/>
    </location>
    <ligand>
        <name>ATP</name>
        <dbReference type="ChEBI" id="CHEBI:30616"/>
    </ligand>
</feature>
<keyword evidence="7" id="KW-0479">Metal-binding</keyword>
<feature type="binding site" evidence="7">
    <location>
        <position position="15"/>
    </location>
    <ligand>
        <name>Mg(2+)</name>
        <dbReference type="ChEBI" id="CHEBI:18420"/>
    </ligand>
</feature>
<organism evidence="8 9">
    <name type="scientific">Candidatus Borkfalkia excrementigallinarum</name>
    <dbReference type="NCBI Taxonomy" id="2838506"/>
    <lineage>
        <taxon>Bacteria</taxon>
        <taxon>Bacillati</taxon>
        <taxon>Bacillota</taxon>
        <taxon>Clostridia</taxon>
        <taxon>Christensenellales</taxon>
        <taxon>Christensenellaceae</taxon>
        <taxon>Candidatus Borkfalkia</taxon>
    </lineage>
</organism>
<dbReference type="GO" id="GO:0005524">
    <property type="term" value="F:ATP binding"/>
    <property type="evidence" value="ECO:0007669"/>
    <property type="project" value="UniProtKB-UniRule"/>
</dbReference>
<dbReference type="InterPro" id="IPR000623">
    <property type="entry name" value="Shikimate_kinase/TSH1"/>
</dbReference>
<evidence type="ECO:0000313" key="9">
    <source>
        <dbReference type="Proteomes" id="UP000886750"/>
    </source>
</evidence>
<comment type="function">
    <text evidence="7">Catalyzes the specific phosphorylation of the 3-hydroxyl group of shikimic acid using ATP as a cosubstrate.</text>
</comment>
<keyword evidence="2 7" id="KW-0808">Transferase</keyword>
<proteinExistence type="inferred from homology"/>
<feature type="binding site" evidence="7">
    <location>
        <position position="134"/>
    </location>
    <ligand>
        <name>substrate</name>
    </ligand>
</feature>
<keyword evidence="4 7" id="KW-0418">Kinase</keyword>
<feature type="binding site" evidence="7">
    <location>
        <position position="78"/>
    </location>
    <ligand>
        <name>substrate</name>
    </ligand>
</feature>
<dbReference type="GO" id="GO:0008652">
    <property type="term" value="P:amino acid biosynthetic process"/>
    <property type="evidence" value="ECO:0007669"/>
    <property type="project" value="UniProtKB-KW"/>
</dbReference>
<keyword evidence="1 7" id="KW-0028">Amino-acid biosynthesis</keyword>
<name>A0A9D2CRF4_9FIRM</name>
<keyword evidence="7" id="KW-0963">Cytoplasm</keyword>
<comment type="subunit">
    <text evidence="7">Monomer.</text>
</comment>
<accession>A0A9D2CRF4</accession>
<dbReference type="PANTHER" id="PTHR21087">
    <property type="entry name" value="SHIKIMATE KINASE"/>
    <property type="match status" value="1"/>
</dbReference>
<keyword evidence="7" id="KW-0460">Magnesium</keyword>
<comment type="catalytic activity">
    <reaction evidence="7">
        <text>shikimate + ATP = 3-phosphoshikimate + ADP + H(+)</text>
        <dbReference type="Rhea" id="RHEA:13121"/>
        <dbReference type="ChEBI" id="CHEBI:15378"/>
        <dbReference type="ChEBI" id="CHEBI:30616"/>
        <dbReference type="ChEBI" id="CHEBI:36208"/>
        <dbReference type="ChEBI" id="CHEBI:145989"/>
        <dbReference type="ChEBI" id="CHEBI:456216"/>
        <dbReference type="EC" id="2.7.1.71"/>
    </reaction>
</comment>
<dbReference type="GO" id="GO:0009423">
    <property type="term" value="P:chorismate biosynthetic process"/>
    <property type="evidence" value="ECO:0007669"/>
    <property type="project" value="UniProtKB-UniRule"/>
</dbReference>
<evidence type="ECO:0000256" key="3">
    <source>
        <dbReference type="ARBA" id="ARBA00022741"/>
    </source>
</evidence>
<feature type="binding site" evidence="7">
    <location>
        <position position="33"/>
    </location>
    <ligand>
        <name>substrate</name>
    </ligand>
</feature>
<dbReference type="Pfam" id="PF01202">
    <property type="entry name" value="SKI"/>
    <property type="match status" value="1"/>
</dbReference>
<evidence type="ECO:0000256" key="2">
    <source>
        <dbReference type="ARBA" id="ARBA00022679"/>
    </source>
</evidence>
<dbReference type="EMBL" id="DXCQ01000041">
    <property type="protein sequence ID" value="HIY97034.1"/>
    <property type="molecule type" value="Genomic_DNA"/>
</dbReference>
<dbReference type="InterPro" id="IPR031322">
    <property type="entry name" value="Shikimate/glucono_kinase"/>
</dbReference>
<dbReference type="GO" id="GO:0000287">
    <property type="term" value="F:magnesium ion binding"/>
    <property type="evidence" value="ECO:0007669"/>
    <property type="project" value="UniProtKB-UniRule"/>
</dbReference>
<comment type="similarity">
    <text evidence="7">Belongs to the shikimate kinase family.</text>
</comment>
<dbReference type="CDD" id="cd00464">
    <property type="entry name" value="SK"/>
    <property type="match status" value="1"/>
</dbReference>
<evidence type="ECO:0000256" key="7">
    <source>
        <dbReference type="HAMAP-Rule" id="MF_00109"/>
    </source>
</evidence>
<dbReference type="Proteomes" id="UP000886750">
    <property type="component" value="Unassembled WGS sequence"/>
</dbReference>
<evidence type="ECO:0000256" key="1">
    <source>
        <dbReference type="ARBA" id="ARBA00022605"/>
    </source>
</evidence>
<dbReference type="AlphaFoldDB" id="A0A9D2CRF4"/>
<dbReference type="EC" id="2.7.1.71" evidence="7"/>
<keyword evidence="5 7" id="KW-0067">ATP-binding</keyword>
<dbReference type="GO" id="GO:0005829">
    <property type="term" value="C:cytosol"/>
    <property type="evidence" value="ECO:0007669"/>
    <property type="project" value="TreeGrafter"/>
</dbReference>
<keyword evidence="3 7" id="KW-0547">Nucleotide-binding</keyword>
<reference evidence="8" key="1">
    <citation type="journal article" date="2021" name="PeerJ">
        <title>Extensive microbial diversity within the chicken gut microbiome revealed by metagenomics and culture.</title>
        <authorList>
            <person name="Gilroy R."/>
            <person name="Ravi A."/>
            <person name="Getino M."/>
            <person name="Pursley I."/>
            <person name="Horton D.L."/>
            <person name="Alikhan N.F."/>
            <person name="Baker D."/>
            <person name="Gharbi K."/>
            <person name="Hall N."/>
            <person name="Watson M."/>
            <person name="Adriaenssens E.M."/>
            <person name="Foster-Nyarko E."/>
            <person name="Jarju S."/>
            <person name="Secka A."/>
            <person name="Antonio M."/>
            <person name="Oren A."/>
            <person name="Chaudhuri R.R."/>
            <person name="La Ragione R."/>
            <person name="Hildebrand F."/>
            <person name="Pallen M.J."/>
        </authorList>
    </citation>
    <scope>NUCLEOTIDE SEQUENCE</scope>
    <source>
        <strain evidence="8">1345</strain>
    </source>
</reference>
<comment type="subcellular location">
    <subcellularLocation>
        <location evidence="7">Cytoplasm</location>
    </subcellularLocation>
</comment>
<comment type="pathway">
    <text evidence="7">Metabolic intermediate biosynthesis; chorismate biosynthesis; chorismate from D-erythrose 4-phosphate and phosphoenolpyruvate: step 5/7.</text>
</comment>
<evidence type="ECO:0000256" key="4">
    <source>
        <dbReference type="ARBA" id="ARBA00022777"/>
    </source>
</evidence>
<dbReference type="GO" id="GO:0004765">
    <property type="term" value="F:shikimate kinase activity"/>
    <property type="evidence" value="ECO:0007669"/>
    <property type="project" value="UniProtKB-UniRule"/>
</dbReference>
<comment type="caution">
    <text evidence="8">The sequence shown here is derived from an EMBL/GenBank/DDBJ whole genome shotgun (WGS) entry which is preliminary data.</text>
</comment>
<comment type="cofactor">
    <cofactor evidence="7">
        <name>Mg(2+)</name>
        <dbReference type="ChEBI" id="CHEBI:18420"/>
    </cofactor>
    <text evidence="7">Binds 1 Mg(2+) ion per subunit.</text>
</comment>
<evidence type="ECO:0000313" key="8">
    <source>
        <dbReference type="EMBL" id="HIY97034.1"/>
    </source>
</evidence>
<dbReference type="PRINTS" id="PR01100">
    <property type="entry name" value="SHIKIMTKNASE"/>
</dbReference>
<dbReference type="PANTHER" id="PTHR21087:SF16">
    <property type="entry name" value="SHIKIMATE KINASE 1, CHLOROPLASTIC"/>
    <property type="match status" value="1"/>
</dbReference>
<keyword evidence="6 7" id="KW-0057">Aromatic amino acid biosynthesis</keyword>
<sequence length="174" mass="19233">MENIILIGMPASGKSTAGVLLAKTIGFGFIDTDLLIQNEQKSLLCDIIAQRGAEKFIEIEETVLASLWAERCVVATGGSAVYGERAMRHLREMGTVVYLKLGEKTIENRLKNIVLRGVVMRRSGETVADLYAERVPLYEKYAHIAVDCEGKTAEETVRALAEAVREYRSARQKG</sequence>
<evidence type="ECO:0000256" key="5">
    <source>
        <dbReference type="ARBA" id="ARBA00022840"/>
    </source>
</evidence>
<feature type="binding site" evidence="7">
    <location>
        <begin position="11"/>
        <end position="16"/>
    </location>
    <ligand>
        <name>ATP</name>
        <dbReference type="ChEBI" id="CHEBI:30616"/>
    </ligand>
</feature>
<dbReference type="GO" id="GO:0009073">
    <property type="term" value="P:aromatic amino acid family biosynthetic process"/>
    <property type="evidence" value="ECO:0007669"/>
    <property type="project" value="UniProtKB-KW"/>
</dbReference>
<dbReference type="SUPFAM" id="SSF52540">
    <property type="entry name" value="P-loop containing nucleoside triphosphate hydrolases"/>
    <property type="match status" value="1"/>
</dbReference>
<gene>
    <name evidence="7" type="primary">aroK</name>
    <name evidence="8" type="ORF">H9729_05035</name>
</gene>
<evidence type="ECO:0000256" key="6">
    <source>
        <dbReference type="ARBA" id="ARBA00023141"/>
    </source>
</evidence>
<comment type="caution">
    <text evidence="7">Lacks conserved residue(s) required for the propagation of feature annotation.</text>
</comment>
<dbReference type="InterPro" id="IPR027417">
    <property type="entry name" value="P-loop_NTPase"/>
</dbReference>
<dbReference type="Gene3D" id="3.40.50.300">
    <property type="entry name" value="P-loop containing nucleotide triphosphate hydrolases"/>
    <property type="match status" value="1"/>
</dbReference>